<evidence type="ECO:0000313" key="8">
    <source>
        <dbReference type="Proteomes" id="UP000703893"/>
    </source>
</evidence>
<comment type="caution">
    <text evidence="7">The sequence shown here is derived from an EMBL/GenBank/DDBJ whole genome shotgun (WGS) entry which is preliminary data.</text>
</comment>
<feature type="transmembrane region" description="Helical" evidence="6">
    <location>
        <begin position="67"/>
        <end position="89"/>
    </location>
</feature>
<accession>A0A937X0E8</accession>
<reference evidence="7 8" key="1">
    <citation type="submission" date="2019-03" db="EMBL/GenBank/DDBJ databases">
        <title>Lake Tanganyika Metagenome-Assembled Genomes (MAGs).</title>
        <authorList>
            <person name="Tran P."/>
        </authorList>
    </citation>
    <scope>NUCLEOTIDE SEQUENCE [LARGE SCALE GENOMIC DNA]</scope>
    <source>
        <strain evidence="7">K_DeepCast_65m_m2_236</strain>
    </source>
</reference>
<keyword evidence="4 6" id="KW-1133">Transmembrane helix</keyword>
<keyword evidence="2" id="KW-1003">Cell membrane</keyword>
<evidence type="ECO:0000256" key="6">
    <source>
        <dbReference type="SAM" id="Phobius"/>
    </source>
</evidence>
<dbReference type="CDD" id="cd06581">
    <property type="entry name" value="TM_PBP1_LivM_like"/>
    <property type="match status" value="1"/>
</dbReference>
<dbReference type="PANTHER" id="PTHR30482:SF10">
    <property type="entry name" value="HIGH-AFFINITY BRANCHED-CHAIN AMINO ACID TRANSPORT PROTEIN BRAE"/>
    <property type="match status" value="1"/>
</dbReference>
<dbReference type="GO" id="GO:0005886">
    <property type="term" value="C:plasma membrane"/>
    <property type="evidence" value="ECO:0007669"/>
    <property type="project" value="UniProtKB-SubCell"/>
</dbReference>
<dbReference type="InterPro" id="IPR043428">
    <property type="entry name" value="LivM-like"/>
</dbReference>
<organism evidence="7 8">
    <name type="scientific">Candidatus Tanganyikabacteria bacterium</name>
    <dbReference type="NCBI Taxonomy" id="2961651"/>
    <lineage>
        <taxon>Bacteria</taxon>
        <taxon>Bacillati</taxon>
        <taxon>Candidatus Sericytochromatia</taxon>
        <taxon>Candidatus Tanganyikabacteria</taxon>
    </lineage>
</organism>
<dbReference type="Proteomes" id="UP000703893">
    <property type="component" value="Unassembled WGS sequence"/>
</dbReference>
<feature type="transmembrane region" description="Helical" evidence="6">
    <location>
        <begin position="38"/>
        <end position="61"/>
    </location>
</feature>
<dbReference type="EMBL" id="VGJX01000030">
    <property type="protein sequence ID" value="MBM3273701.1"/>
    <property type="molecule type" value="Genomic_DNA"/>
</dbReference>
<evidence type="ECO:0000256" key="4">
    <source>
        <dbReference type="ARBA" id="ARBA00022989"/>
    </source>
</evidence>
<feature type="transmembrane region" description="Helical" evidence="6">
    <location>
        <begin position="170"/>
        <end position="187"/>
    </location>
</feature>
<feature type="transmembrane region" description="Helical" evidence="6">
    <location>
        <begin position="252"/>
        <end position="283"/>
    </location>
</feature>
<name>A0A937X0E8_9BACT</name>
<gene>
    <name evidence="7" type="ORF">FJZ00_01005</name>
</gene>
<evidence type="ECO:0000256" key="5">
    <source>
        <dbReference type="ARBA" id="ARBA00023136"/>
    </source>
</evidence>
<comment type="subcellular location">
    <subcellularLocation>
        <location evidence="1">Cell membrane</location>
        <topology evidence="1">Multi-pass membrane protein</topology>
    </subcellularLocation>
</comment>
<protein>
    <recommendedName>
        <fullName evidence="9">ABC transporter ATP-binding protein</fullName>
    </recommendedName>
</protein>
<proteinExistence type="predicted"/>
<dbReference type="InterPro" id="IPR001851">
    <property type="entry name" value="ABC_transp_permease"/>
</dbReference>
<evidence type="ECO:0008006" key="9">
    <source>
        <dbReference type="Google" id="ProtNLM"/>
    </source>
</evidence>
<keyword evidence="3 6" id="KW-0812">Transmembrane</keyword>
<evidence type="ECO:0000313" key="7">
    <source>
        <dbReference type="EMBL" id="MBM3273701.1"/>
    </source>
</evidence>
<evidence type="ECO:0000256" key="2">
    <source>
        <dbReference type="ARBA" id="ARBA00022475"/>
    </source>
</evidence>
<sequence>MPGPLLRGKAAMAVVFAVVLLLPHILRFMPQSDYLMDVAITTAIYVTLAIGLNVTVGLAGLLDLGYIAFYGLGAYAAAIVIHGGAAQAAVSGGPGFWVALPVALAVAAIAGLAIGLPTLRLRGDYLAIVTLAFGQIAKLSENNWDWLTNGPQGMEVAKPLLFGAELRSPYVLYYIIAVIGIVTWACVRNLNNSAVGRAWVAIREDEIAAGAMGINVPKMKLLAFMTGAAFAGLAGAFFASKSGFISPPSFDFIETIIILAMVVLGGMGSLPGVILGGIILAILPEFLRSLPSILQMEGSFDITPYRMLIYGGAMVLIMFWRPEGLLPEAHRRRELHPNLAEGERKPVGHT</sequence>
<dbReference type="PANTHER" id="PTHR30482">
    <property type="entry name" value="HIGH-AFFINITY BRANCHED-CHAIN AMINO ACID TRANSPORT SYSTEM PERMEASE"/>
    <property type="match status" value="1"/>
</dbReference>
<feature type="transmembrane region" description="Helical" evidence="6">
    <location>
        <begin position="221"/>
        <end position="240"/>
    </location>
</feature>
<keyword evidence="5 6" id="KW-0472">Membrane</keyword>
<feature type="transmembrane region" description="Helical" evidence="6">
    <location>
        <begin position="96"/>
        <end position="116"/>
    </location>
</feature>
<dbReference type="Pfam" id="PF02653">
    <property type="entry name" value="BPD_transp_2"/>
    <property type="match status" value="1"/>
</dbReference>
<dbReference type="GO" id="GO:0015658">
    <property type="term" value="F:branched-chain amino acid transmembrane transporter activity"/>
    <property type="evidence" value="ECO:0007669"/>
    <property type="project" value="InterPro"/>
</dbReference>
<evidence type="ECO:0000256" key="3">
    <source>
        <dbReference type="ARBA" id="ARBA00022692"/>
    </source>
</evidence>
<evidence type="ECO:0000256" key="1">
    <source>
        <dbReference type="ARBA" id="ARBA00004651"/>
    </source>
</evidence>
<feature type="transmembrane region" description="Helical" evidence="6">
    <location>
        <begin position="6"/>
        <end position="26"/>
    </location>
</feature>
<dbReference type="AlphaFoldDB" id="A0A937X0E8"/>